<dbReference type="PANTHER" id="PTHR43103:SF3">
    <property type="entry name" value="ADP-L-GLYCERO-D-MANNO-HEPTOSE-6-EPIMERASE"/>
    <property type="match status" value="1"/>
</dbReference>
<name>A0ABU9BYX7_9BURK</name>
<accession>A0ABU9BYX7</accession>
<evidence type="ECO:0000256" key="1">
    <source>
        <dbReference type="ARBA" id="ARBA00022857"/>
    </source>
</evidence>
<dbReference type="SUPFAM" id="SSF51735">
    <property type="entry name" value="NAD(P)-binding Rossmann-fold domains"/>
    <property type="match status" value="1"/>
</dbReference>
<dbReference type="PANTHER" id="PTHR43103">
    <property type="entry name" value="NUCLEOSIDE-DIPHOSPHATE-SUGAR EPIMERASE"/>
    <property type="match status" value="1"/>
</dbReference>
<keyword evidence="5" id="KW-1185">Reference proteome</keyword>
<dbReference type="Pfam" id="PF01370">
    <property type="entry name" value="Epimerase"/>
    <property type="match status" value="1"/>
</dbReference>
<dbReference type="EMBL" id="JBBUTI010000001">
    <property type="protein sequence ID" value="MEK8044804.1"/>
    <property type="molecule type" value="Genomic_DNA"/>
</dbReference>
<keyword evidence="2" id="KW-0119">Carbohydrate metabolism</keyword>
<dbReference type="InterPro" id="IPR001509">
    <property type="entry name" value="Epimerase_deHydtase"/>
</dbReference>
<gene>
    <name evidence="4" type="ORF">AACH00_00430</name>
</gene>
<dbReference type="Proteomes" id="UP001379945">
    <property type="component" value="Unassembled WGS sequence"/>
</dbReference>
<reference evidence="4 5" key="1">
    <citation type="submission" date="2024-04" db="EMBL/GenBank/DDBJ databases">
        <title>Novel species of the genus Ideonella isolated from streams.</title>
        <authorList>
            <person name="Lu H."/>
        </authorList>
    </citation>
    <scope>NUCLEOTIDE SEQUENCE [LARGE SCALE GENOMIC DNA]</scope>
    <source>
        <strain evidence="4 5">LYT19W</strain>
    </source>
</reference>
<evidence type="ECO:0000313" key="4">
    <source>
        <dbReference type="EMBL" id="MEK8044804.1"/>
    </source>
</evidence>
<dbReference type="RefSeq" id="WP_341396965.1">
    <property type="nucleotide sequence ID" value="NZ_JBBUTI010000001.1"/>
</dbReference>
<evidence type="ECO:0000259" key="3">
    <source>
        <dbReference type="Pfam" id="PF01370"/>
    </source>
</evidence>
<dbReference type="Gene3D" id="3.40.50.720">
    <property type="entry name" value="NAD(P)-binding Rossmann-like Domain"/>
    <property type="match status" value="1"/>
</dbReference>
<dbReference type="Gene3D" id="3.90.25.10">
    <property type="entry name" value="UDP-galactose 4-epimerase, domain 1"/>
    <property type="match status" value="1"/>
</dbReference>
<evidence type="ECO:0000313" key="5">
    <source>
        <dbReference type="Proteomes" id="UP001379945"/>
    </source>
</evidence>
<sequence length="322" mass="33410">MNVLITGAAGFVGGALARRLQAAASLGGRPLQRLILTDLGFGDSPAPGGITQHLAGDLTDAAWLDAALTAALGTEPIDVIFHLASVPGGMAEADPTLARRVNLDATQWLLARGQQQVEAGGRAPVFVFASSIAVFGALPAEVNDDTALRPLLTYGAHKVVGEVLVDDFSRRGWVDGRSLRLPGVLARPPQRTGQLSAFLSDMIREVAAGRSVICPMSPEATTWASSITNVVDNLLHAAVVDTTGWGQSCAITLPAVRYSMSELVDALVAQHGPAARGLVSHAPQPHIEALFGRFPPLSTPRALAAGFQSDASLAALVTSALN</sequence>
<feature type="domain" description="NAD-dependent epimerase/dehydratase" evidence="3">
    <location>
        <begin position="3"/>
        <end position="213"/>
    </location>
</feature>
<protein>
    <submittedName>
        <fullName evidence="4">NAD-dependent epimerase/dehydratase family protein</fullName>
    </submittedName>
</protein>
<keyword evidence="1" id="KW-0521">NADP</keyword>
<comment type="caution">
    <text evidence="4">The sequence shown here is derived from an EMBL/GenBank/DDBJ whole genome shotgun (WGS) entry which is preliminary data.</text>
</comment>
<evidence type="ECO:0000256" key="2">
    <source>
        <dbReference type="ARBA" id="ARBA00023277"/>
    </source>
</evidence>
<proteinExistence type="predicted"/>
<organism evidence="4 5">
    <name type="scientific">Ideonella margarita</name>
    <dbReference type="NCBI Taxonomy" id="2984191"/>
    <lineage>
        <taxon>Bacteria</taxon>
        <taxon>Pseudomonadati</taxon>
        <taxon>Pseudomonadota</taxon>
        <taxon>Betaproteobacteria</taxon>
        <taxon>Burkholderiales</taxon>
        <taxon>Sphaerotilaceae</taxon>
        <taxon>Ideonella</taxon>
    </lineage>
</organism>
<dbReference type="InterPro" id="IPR036291">
    <property type="entry name" value="NAD(P)-bd_dom_sf"/>
</dbReference>